<feature type="domain" description="SusD-like N-terminal" evidence="7">
    <location>
        <begin position="115"/>
        <end position="253"/>
    </location>
</feature>
<keyword evidence="5" id="KW-0998">Cell outer membrane</keyword>
<accession>A0A418QPX6</accession>
<name>A0A418QPX6_9BACT</name>
<evidence type="ECO:0000256" key="2">
    <source>
        <dbReference type="ARBA" id="ARBA00006275"/>
    </source>
</evidence>
<proteinExistence type="inferred from homology"/>
<evidence type="ECO:0000256" key="4">
    <source>
        <dbReference type="ARBA" id="ARBA00023136"/>
    </source>
</evidence>
<evidence type="ECO:0000313" key="9">
    <source>
        <dbReference type="Proteomes" id="UP000284250"/>
    </source>
</evidence>
<dbReference type="GO" id="GO:0009279">
    <property type="term" value="C:cell outer membrane"/>
    <property type="evidence" value="ECO:0007669"/>
    <property type="project" value="UniProtKB-SubCell"/>
</dbReference>
<reference evidence="8 9" key="1">
    <citation type="submission" date="2019-01" db="EMBL/GenBank/DDBJ databases">
        <title>Hymenobacter humicola sp. nov., isolated from soils in Antarctica.</title>
        <authorList>
            <person name="Sedlacek I."/>
            <person name="Holochova P."/>
            <person name="Kralova S."/>
            <person name="Pantucek R."/>
            <person name="Stankova E."/>
            <person name="Vrbovska V."/>
            <person name="Kristofova L."/>
            <person name="Svec P."/>
            <person name="Busse H.-J."/>
        </authorList>
    </citation>
    <scope>NUCLEOTIDE SEQUENCE [LARGE SCALE GENOMIC DNA]</scope>
    <source>
        <strain evidence="8 9">CCM 8852</strain>
    </source>
</reference>
<sequence>MKNLFSKRLLGTAVGAVLLAGSVSCTKDLDREPFYGLNTESVYKDPQNIRDVLAKLYGGLVTTGRGTNNDGATGNPDVKADDEGASSYLRQLWVSQELPTDEAVIAWGDGAIQDLNTLKWSSNNNYNQLMYSRIFFQLTLCNEFIRETSDENLNRRGISGQDLAKVQQYRAEARFLRALSYYHALDLFGNPPFVTEADTPGKFLPEQTDRPKLFAYVESELKAVEAILPAPRQNEYGRADKAAAWTLLSRLYLNAEVYISQPRYNDAITYAKKVIDEGGYALAPSYPNLFLADNNLTSKSEMIMAVINDGVRIRSFGGTTFLVHASIGGRMNPLDYGVKEGWGGLRATKNLPLLFGNVTQSVPDKRALFFTPGQRLDINNLTSFNNGYAVTKWQNVTSDGKIGSDPGQTFADTDFPLFRLADVYLMYAEATLRGGNGDQGKALQYVNALRQRAYGNTSGNVNTLTLDFLLDERARELYWEGYRRTDLIRFKKFTGSSYIWPWKGGQAAGDGVVMEERTLYPIPSSDLGANPKLKQNPGY</sequence>
<dbReference type="InterPro" id="IPR011990">
    <property type="entry name" value="TPR-like_helical_dom_sf"/>
</dbReference>
<comment type="subcellular location">
    <subcellularLocation>
        <location evidence="1">Cell outer membrane</location>
    </subcellularLocation>
</comment>
<dbReference type="Gene3D" id="1.10.3780.10">
    <property type="entry name" value="SusD-like"/>
    <property type="match status" value="1"/>
</dbReference>
<feature type="domain" description="RagB/SusD" evidence="6">
    <location>
        <begin position="379"/>
        <end position="539"/>
    </location>
</feature>
<comment type="similarity">
    <text evidence="2">Belongs to the SusD family.</text>
</comment>
<dbReference type="InterPro" id="IPR033985">
    <property type="entry name" value="SusD-like_N"/>
</dbReference>
<keyword evidence="9" id="KW-1185">Reference proteome</keyword>
<gene>
    <name evidence="8" type="ORF">D0T11_17200</name>
</gene>
<dbReference type="EMBL" id="QYCN01000031">
    <property type="protein sequence ID" value="RIY07275.1"/>
    <property type="molecule type" value="Genomic_DNA"/>
</dbReference>
<organism evidence="8 9">
    <name type="scientific">Hymenobacter rubripertinctus</name>
    <dbReference type="NCBI Taxonomy" id="2029981"/>
    <lineage>
        <taxon>Bacteria</taxon>
        <taxon>Pseudomonadati</taxon>
        <taxon>Bacteroidota</taxon>
        <taxon>Cytophagia</taxon>
        <taxon>Cytophagales</taxon>
        <taxon>Hymenobacteraceae</taxon>
        <taxon>Hymenobacter</taxon>
    </lineage>
</organism>
<evidence type="ECO:0000259" key="6">
    <source>
        <dbReference type="Pfam" id="PF07980"/>
    </source>
</evidence>
<dbReference type="PROSITE" id="PS51257">
    <property type="entry name" value="PROKAR_LIPOPROTEIN"/>
    <property type="match status" value="1"/>
</dbReference>
<dbReference type="SUPFAM" id="SSF48452">
    <property type="entry name" value="TPR-like"/>
    <property type="match status" value="1"/>
</dbReference>
<dbReference type="InterPro" id="IPR012944">
    <property type="entry name" value="SusD_RagB_dom"/>
</dbReference>
<dbReference type="Pfam" id="PF07980">
    <property type="entry name" value="SusD_RagB"/>
    <property type="match status" value="1"/>
</dbReference>
<evidence type="ECO:0000313" key="8">
    <source>
        <dbReference type="EMBL" id="RIY07275.1"/>
    </source>
</evidence>
<keyword evidence="3" id="KW-0732">Signal</keyword>
<dbReference type="OrthoDB" id="9792139at2"/>
<dbReference type="Gene3D" id="1.25.40.390">
    <property type="match status" value="1"/>
</dbReference>
<protein>
    <submittedName>
        <fullName evidence="8">RagB/SusD family nutrient uptake outer membrane protein</fullName>
    </submittedName>
</protein>
<dbReference type="CDD" id="cd08977">
    <property type="entry name" value="SusD"/>
    <property type="match status" value="1"/>
</dbReference>
<evidence type="ECO:0000256" key="1">
    <source>
        <dbReference type="ARBA" id="ARBA00004442"/>
    </source>
</evidence>
<evidence type="ECO:0000256" key="3">
    <source>
        <dbReference type="ARBA" id="ARBA00022729"/>
    </source>
</evidence>
<dbReference type="AlphaFoldDB" id="A0A418QPX6"/>
<comment type="caution">
    <text evidence="8">The sequence shown here is derived from an EMBL/GenBank/DDBJ whole genome shotgun (WGS) entry which is preliminary data.</text>
</comment>
<dbReference type="Pfam" id="PF14322">
    <property type="entry name" value="SusD-like_3"/>
    <property type="match status" value="1"/>
</dbReference>
<dbReference type="RefSeq" id="WP_119657043.1">
    <property type="nucleotide sequence ID" value="NZ_JBHUOI010000012.1"/>
</dbReference>
<dbReference type="Proteomes" id="UP000284250">
    <property type="component" value="Unassembled WGS sequence"/>
</dbReference>
<evidence type="ECO:0000256" key="5">
    <source>
        <dbReference type="ARBA" id="ARBA00023237"/>
    </source>
</evidence>
<keyword evidence="4" id="KW-0472">Membrane</keyword>
<evidence type="ECO:0000259" key="7">
    <source>
        <dbReference type="Pfam" id="PF14322"/>
    </source>
</evidence>
<dbReference type="Gene3D" id="1.25.40.10">
    <property type="entry name" value="Tetratricopeptide repeat domain"/>
    <property type="match status" value="1"/>
</dbReference>